<evidence type="ECO:0000256" key="1">
    <source>
        <dbReference type="ARBA" id="ARBA00010233"/>
    </source>
</evidence>
<dbReference type="InterPro" id="IPR040921">
    <property type="entry name" value="Peptidase_S66C"/>
</dbReference>
<dbReference type="PANTHER" id="PTHR30237:SF2">
    <property type="entry name" value="MUREIN TETRAPEPTIDE CARBOXYPEPTIDASE"/>
    <property type="match status" value="1"/>
</dbReference>
<dbReference type="Gene3D" id="3.40.50.10740">
    <property type="entry name" value="Class I glutamine amidotransferase-like"/>
    <property type="match status" value="1"/>
</dbReference>
<dbReference type="InterPro" id="IPR027478">
    <property type="entry name" value="LdcA_N"/>
</dbReference>
<evidence type="ECO:0000259" key="6">
    <source>
        <dbReference type="Pfam" id="PF02016"/>
    </source>
</evidence>
<protein>
    <recommendedName>
        <fullName evidence="10">LD-carboxypeptidase</fullName>
    </recommendedName>
</protein>
<sequence>MSYVSPWEDPYSYKKYARIAIDKLKSYGLEVDFYEESFKVSEFVGDDTAQLRADLFNRAVKDKSIKAIFDIYGGFCAIQTLDKIDYESFRENRKIFVGYSDASIVGQALFKKSGVITFHGPMPGVSYHLNEMLCFDNLFDILMNPKSEFELKNIDDGTPFKVYKEGNCEGRIVGGNHWEMQHLMGTPYEIEFKDKIFFFEDDWSDVNKEEAYRVNSAMWQMLILNKNIEKLSGIISGPLARIGTGGEEIYRASVFKAFEGSKIPVLYNFHIGHINNPLTIPVGAKAKIENGRVFITQPVVQ</sequence>
<dbReference type="InterPro" id="IPR029062">
    <property type="entry name" value="Class_I_gatase-like"/>
</dbReference>
<dbReference type="InterPro" id="IPR003507">
    <property type="entry name" value="S66_fam"/>
</dbReference>
<dbReference type="SUPFAM" id="SSF141986">
    <property type="entry name" value="LD-carboxypeptidase A C-terminal domain-like"/>
    <property type="match status" value="1"/>
</dbReference>
<keyword evidence="5" id="KW-0720">Serine protease</keyword>
<feature type="domain" description="LD-carboxypeptidase N-terminal" evidence="6">
    <location>
        <begin position="17"/>
        <end position="120"/>
    </location>
</feature>
<comment type="caution">
    <text evidence="8">The sequence shown here is derived from an EMBL/GenBank/DDBJ whole genome shotgun (WGS) entry which is preliminary data.</text>
</comment>
<dbReference type="PIRSF" id="PIRSF028757">
    <property type="entry name" value="LD-carboxypeptidase"/>
    <property type="match status" value="1"/>
</dbReference>
<dbReference type="InterPro" id="IPR040449">
    <property type="entry name" value="Peptidase_S66_N"/>
</dbReference>
<evidence type="ECO:0000256" key="2">
    <source>
        <dbReference type="ARBA" id="ARBA00022645"/>
    </source>
</evidence>
<evidence type="ECO:0000313" key="8">
    <source>
        <dbReference type="EMBL" id="KAK8834003.1"/>
    </source>
</evidence>
<organism evidence="8 9">
    <name type="scientific">Tritrichomonas musculus</name>
    <dbReference type="NCBI Taxonomy" id="1915356"/>
    <lineage>
        <taxon>Eukaryota</taxon>
        <taxon>Metamonada</taxon>
        <taxon>Parabasalia</taxon>
        <taxon>Tritrichomonadida</taxon>
        <taxon>Tritrichomonadidae</taxon>
        <taxon>Tritrichomonas</taxon>
    </lineage>
</organism>
<dbReference type="PANTHER" id="PTHR30237">
    <property type="entry name" value="MURAMOYLTETRAPEPTIDE CARBOXYPEPTIDASE"/>
    <property type="match status" value="1"/>
</dbReference>
<dbReference type="Pfam" id="PF17676">
    <property type="entry name" value="Peptidase_S66C"/>
    <property type="match status" value="1"/>
</dbReference>
<comment type="similarity">
    <text evidence="1">Belongs to the peptidase S66 family.</text>
</comment>
<dbReference type="InterPro" id="IPR027461">
    <property type="entry name" value="Carboxypeptidase_A_C_sf"/>
</dbReference>
<proteinExistence type="inferred from homology"/>
<evidence type="ECO:0000259" key="7">
    <source>
        <dbReference type="Pfam" id="PF17676"/>
    </source>
</evidence>
<gene>
    <name evidence="8" type="ORF">M9Y10_037225</name>
</gene>
<name>A0ABR2GKC0_9EUKA</name>
<reference evidence="8 9" key="1">
    <citation type="submission" date="2024-04" db="EMBL/GenBank/DDBJ databases">
        <title>Tritrichomonas musculus Genome.</title>
        <authorList>
            <person name="Alves-Ferreira E."/>
            <person name="Grigg M."/>
            <person name="Lorenzi H."/>
            <person name="Galac M."/>
        </authorList>
    </citation>
    <scope>NUCLEOTIDE SEQUENCE [LARGE SCALE GENOMIC DNA]</scope>
    <source>
        <strain evidence="8 9">EAF2021</strain>
    </source>
</reference>
<keyword evidence="9" id="KW-1185">Reference proteome</keyword>
<dbReference type="SUPFAM" id="SSF52317">
    <property type="entry name" value="Class I glutamine amidotransferase-like"/>
    <property type="match status" value="1"/>
</dbReference>
<keyword evidence="3" id="KW-0645">Protease</keyword>
<feature type="domain" description="LD-carboxypeptidase C-terminal" evidence="7">
    <location>
        <begin position="169"/>
        <end position="288"/>
    </location>
</feature>
<evidence type="ECO:0000256" key="5">
    <source>
        <dbReference type="ARBA" id="ARBA00022825"/>
    </source>
</evidence>
<evidence type="ECO:0000256" key="4">
    <source>
        <dbReference type="ARBA" id="ARBA00022801"/>
    </source>
</evidence>
<evidence type="ECO:0000256" key="3">
    <source>
        <dbReference type="ARBA" id="ARBA00022670"/>
    </source>
</evidence>
<evidence type="ECO:0008006" key="10">
    <source>
        <dbReference type="Google" id="ProtNLM"/>
    </source>
</evidence>
<keyword evidence="2" id="KW-0121">Carboxypeptidase</keyword>
<evidence type="ECO:0000313" key="9">
    <source>
        <dbReference type="Proteomes" id="UP001470230"/>
    </source>
</evidence>
<dbReference type="EMBL" id="JAPFFF010000558">
    <property type="protein sequence ID" value="KAK8834003.1"/>
    <property type="molecule type" value="Genomic_DNA"/>
</dbReference>
<dbReference type="Gene3D" id="3.50.30.60">
    <property type="entry name" value="LD-carboxypeptidase A C-terminal domain-like"/>
    <property type="match status" value="1"/>
</dbReference>
<dbReference type="CDD" id="cd07025">
    <property type="entry name" value="Peptidase_S66"/>
    <property type="match status" value="1"/>
</dbReference>
<dbReference type="Pfam" id="PF02016">
    <property type="entry name" value="Peptidase_S66"/>
    <property type="match status" value="1"/>
</dbReference>
<keyword evidence="4" id="KW-0378">Hydrolase</keyword>
<dbReference type="Proteomes" id="UP001470230">
    <property type="component" value="Unassembled WGS sequence"/>
</dbReference>
<accession>A0ABR2GKC0</accession>